<evidence type="ECO:0000313" key="7">
    <source>
        <dbReference type="EMBL" id="TVY53096.1"/>
    </source>
</evidence>
<evidence type="ECO:0000256" key="1">
    <source>
        <dbReference type="ARBA" id="ARBA00004141"/>
    </source>
</evidence>
<keyword evidence="7" id="KW-0378">Hydrolase</keyword>
<keyword evidence="4 5" id="KW-0472">Membrane</keyword>
<dbReference type="PRINTS" id="PR01434">
    <property type="entry name" value="NADHDHGNASE5"/>
</dbReference>
<name>A0A7D8URT0_9HELO</name>
<organism evidence="7 8">
    <name type="scientific">Lachnellula cervina</name>
    <dbReference type="NCBI Taxonomy" id="1316786"/>
    <lineage>
        <taxon>Eukaryota</taxon>
        <taxon>Fungi</taxon>
        <taxon>Dikarya</taxon>
        <taxon>Ascomycota</taxon>
        <taxon>Pezizomycotina</taxon>
        <taxon>Leotiomycetes</taxon>
        <taxon>Helotiales</taxon>
        <taxon>Lachnaceae</taxon>
        <taxon>Lachnellula</taxon>
    </lineage>
</organism>
<dbReference type="Proteomes" id="UP000481288">
    <property type="component" value="Unassembled WGS sequence"/>
</dbReference>
<gene>
    <name evidence="7" type="ORF">LCER1_G007360</name>
</gene>
<dbReference type="Pfam" id="PF00662">
    <property type="entry name" value="Proton_antipo_N"/>
    <property type="match status" value="1"/>
</dbReference>
<dbReference type="PANTHER" id="PTHR42829:SF2">
    <property type="entry name" value="NADH-UBIQUINONE OXIDOREDUCTASE CHAIN 5"/>
    <property type="match status" value="1"/>
</dbReference>
<dbReference type="AlphaFoldDB" id="A0A7D8URT0"/>
<dbReference type="GO" id="GO:0015990">
    <property type="term" value="P:electron transport coupled proton transport"/>
    <property type="evidence" value="ECO:0007669"/>
    <property type="project" value="TreeGrafter"/>
</dbReference>
<keyword evidence="8" id="KW-1185">Reference proteome</keyword>
<dbReference type="InterPro" id="IPR001516">
    <property type="entry name" value="Proton_antipo_N"/>
</dbReference>
<feature type="transmembrane region" description="Helical" evidence="5">
    <location>
        <begin position="81"/>
        <end position="98"/>
    </location>
</feature>
<dbReference type="EMBL" id="QGMG01000503">
    <property type="protein sequence ID" value="TVY53096.1"/>
    <property type="molecule type" value="Genomic_DNA"/>
</dbReference>
<evidence type="ECO:0000256" key="2">
    <source>
        <dbReference type="ARBA" id="ARBA00022692"/>
    </source>
</evidence>
<reference evidence="7 8" key="1">
    <citation type="submission" date="2018-05" db="EMBL/GenBank/DDBJ databases">
        <title>Whole genome sequencing for identification of molecular markers to develop diagnostic detection tools for the regulated plant pathogen Lachnellula willkommii.</title>
        <authorList>
            <person name="Giroux E."/>
            <person name="Bilodeau G."/>
        </authorList>
    </citation>
    <scope>NUCLEOTIDE SEQUENCE [LARGE SCALE GENOMIC DNA]</scope>
    <source>
        <strain evidence="7 8">CBS 625.97</strain>
    </source>
</reference>
<dbReference type="GO" id="GO:0042773">
    <property type="term" value="P:ATP synthesis coupled electron transport"/>
    <property type="evidence" value="ECO:0007669"/>
    <property type="project" value="InterPro"/>
</dbReference>
<feature type="domain" description="NADH-Ubiquinone oxidoreductase (complex I) chain 5 N-terminal" evidence="6">
    <location>
        <begin position="52"/>
        <end position="82"/>
    </location>
</feature>
<dbReference type="InterPro" id="IPR003945">
    <property type="entry name" value="NU5C-like"/>
</dbReference>
<evidence type="ECO:0000256" key="3">
    <source>
        <dbReference type="ARBA" id="ARBA00022989"/>
    </source>
</evidence>
<dbReference type="OrthoDB" id="2686308at2759"/>
<dbReference type="GO" id="GO:0004519">
    <property type="term" value="F:endonuclease activity"/>
    <property type="evidence" value="ECO:0007669"/>
    <property type="project" value="UniProtKB-KW"/>
</dbReference>
<dbReference type="PANTHER" id="PTHR42829">
    <property type="entry name" value="NADH-UBIQUINONE OXIDOREDUCTASE CHAIN 5"/>
    <property type="match status" value="1"/>
</dbReference>
<dbReference type="GO" id="GO:0008137">
    <property type="term" value="F:NADH dehydrogenase (ubiquinone) activity"/>
    <property type="evidence" value="ECO:0007669"/>
    <property type="project" value="InterPro"/>
</dbReference>
<evidence type="ECO:0000313" key="8">
    <source>
        <dbReference type="Proteomes" id="UP000481288"/>
    </source>
</evidence>
<comment type="subcellular location">
    <subcellularLocation>
        <location evidence="1">Membrane</location>
        <topology evidence="1">Multi-pass membrane protein</topology>
    </subcellularLocation>
</comment>
<keyword evidence="3 5" id="KW-1133">Transmembrane helix</keyword>
<sequence length="161" mass="18330">MYLAIITLPLLGSIVSGFFGRKVGVSGAQLITCTSVIVTTLLAIVAFFEVVSMLIPVLIVSSLVHVYSIGYMSADPHNQRFFSYLSLFTFMMIILVTANNFLLMFVGWEGVGVCSYLLVLWLKVLKLDYMFDCLWLWKVLHLIQFNCINSMFMIRSNHYNF</sequence>
<evidence type="ECO:0000256" key="5">
    <source>
        <dbReference type="SAM" id="Phobius"/>
    </source>
</evidence>
<comment type="caution">
    <text evidence="7">The sequence shown here is derived from an EMBL/GenBank/DDBJ whole genome shotgun (WGS) entry which is preliminary data.</text>
</comment>
<proteinExistence type="predicted"/>
<keyword evidence="2 5" id="KW-0812">Transmembrane</keyword>
<feature type="transmembrane region" description="Helical" evidence="5">
    <location>
        <begin position="36"/>
        <end position="69"/>
    </location>
</feature>
<evidence type="ECO:0000256" key="4">
    <source>
        <dbReference type="ARBA" id="ARBA00023136"/>
    </source>
</evidence>
<protein>
    <submittedName>
        <fullName evidence="7">Putative intron-encoded endonuclease 4</fullName>
    </submittedName>
</protein>
<accession>A0A7D8URT0</accession>
<evidence type="ECO:0000259" key="6">
    <source>
        <dbReference type="Pfam" id="PF00662"/>
    </source>
</evidence>
<keyword evidence="7" id="KW-0255">Endonuclease</keyword>
<feature type="transmembrane region" description="Helical" evidence="5">
    <location>
        <begin position="104"/>
        <end position="122"/>
    </location>
</feature>
<dbReference type="GO" id="GO:0003954">
    <property type="term" value="F:NADH dehydrogenase activity"/>
    <property type="evidence" value="ECO:0007669"/>
    <property type="project" value="TreeGrafter"/>
</dbReference>
<keyword evidence="7" id="KW-0540">Nuclease</keyword>
<dbReference type="GO" id="GO:0016020">
    <property type="term" value="C:membrane"/>
    <property type="evidence" value="ECO:0007669"/>
    <property type="project" value="UniProtKB-SubCell"/>
</dbReference>